<dbReference type="eggNOG" id="COG4608">
    <property type="taxonomic scope" value="Bacteria"/>
</dbReference>
<evidence type="ECO:0000259" key="6">
    <source>
        <dbReference type="PROSITE" id="PS50893"/>
    </source>
</evidence>
<feature type="domain" description="ABC transporter" evidence="6">
    <location>
        <begin position="6"/>
        <end position="258"/>
    </location>
</feature>
<comment type="similarity">
    <text evidence="2">Belongs to the ABC transporter superfamily.</text>
</comment>
<dbReference type="FunFam" id="3.40.50.300:FF:000016">
    <property type="entry name" value="Oligopeptide ABC transporter ATP-binding component"/>
    <property type="match status" value="1"/>
</dbReference>
<dbReference type="PROSITE" id="PS50893">
    <property type="entry name" value="ABC_TRANSPORTER_2"/>
    <property type="match status" value="1"/>
</dbReference>
<keyword evidence="8" id="KW-1185">Reference proteome</keyword>
<dbReference type="GeneID" id="24261321"/>
<protein>
    <submittedName>
        <fullName evidence="7">Oligopeptide ABC superfamily ATP binding cassette transporter, ABC protein</fullName>
    </submittedName>
</protein>
<evidence type="ECO:0000313" key="8">
    <source>
        <dbReference type="Proteomes" id="UP000028181"/>
    </source>
</evidence>
<dbReference type="InterPro" id="IPR003439">
    <property type="entry name" value="ABC_transporter-like_ATP-bd"/>
</dbReference>
<dbReference type="PROSITE" id="PS00211">
    <property type="entry name" value="ABC_TRANSPORTER_1"/>
    <property type="match status" value="1"/>
</dbReference>
<proteinExistence type="inferred from homology"/>
<keyword evidence="5" id="KW-0067">ATP-binding</keyword>
<dbReference type="EMBL" id="HG938354">
    <property type="protein sequence ID" value="CDN52034.1"/>
    <property type="molecule type" value="Genomic_DNA"/>
</dbReference>
<dbReference type="InterPro" id="IPR003593">
    <property type="entry name" value="AAA+_ATPase"/>
</dbReference>
<evidence type="ECO:0000256" key="3">
    <source>
        <dbReference type="ARBA" id="ARBA00022448"/>
    </source>
</evidence>
<gene>
    <name evidence="7" type="ORF">RG540_PA13580</name>
</gene>
<dbReference type="GO" id="GO:0055085">
    <property type="term" value="P:transmembrane transport"/>
    <property type="evidence" value="ECO:0007669"/>
    <property type="project" value="UniProtKB-ARBA"/>
</dbReference>
<dbReference type="InterPro" id="IPR027417">
    <property type="entry name" value="P-loop_NTPase"/>
</dbReference>
<dbReference type="KEGG" id="ngg:RG540_PA13580"/>
<dbReference type="Gene3D" id="3.40.50.300">
    <property type="entry name" value="P-loop containing nucleotide triphosphate hydrolases"/>
    <property type="match status" value="1"/>
</dbReference>
<evidence type="ECO:0000256" key="5">
    <source>
        <dbReference type="ARBA" id="ARBA00022840"/>
    </source>
</evidence>
<dbReference type="GO" id="GO:0016887">
    <property type="term" value="F:ATP hydrolysis activity"/>
    <property type="evidence" value="ECO:0007669"/>
    <property type="project" value="InterPro"/>
</dbReference>
<evidence type="ECO:0000256" key="2">
    <source>
        <dbReference type="ARBA" id="ARBA00005417"/>
    </source>
</evidence>
<dbReference type="OrthoDB" id="9815712at2"/>
<dbReference type="Pfam" id="PF08352">
    <property type="entry name" value="oligo_HPY"/>
    <property type="match status" value="1"/>
</dbReference>
<dbReference type="InterPro" id="IPR050319">
    <property type="entry name" value="ABC_transp_ATP-bind"/>
</dbReference>
<dbReference type="NCBIfam" id="TIGR01727">
    <property type="entry name" value="oligo_HPY"/>
    <property type="match status" value="1"/>
</dbReference>
<dbReference type="GO" id="GO:0005886">
    <property type="term" value="C:plasma membrane"/>
    <property type="evidence" value="ECO:0007669"/>
    <property type="project" value="UniProtKB-SubCell"/>
</dbReference>
<dbReference type="GO" id="GO:0005524">
    <property type="term" value="F:ATP binding"/>
    <property type="evidence" value="ECO:0007669"/>
    <property type="project" value="UniProtKB-KW"/>
</dbReference>
<dbReference type="PANTHER" id="PTHR43776:SF7">
    <property type="entry name" value="D,D-DIPEPTIDE TRANSPORT ATP-BINDING PROTEIN DDPF-RELATED"/>
    <property type="match status" value="1"/>
</dbReference>
<name>A0A068T1R5_NEOGA</name>
<dbReference type="PANTHER" id="PTHR43776">
    <property type="entry name" value="TRANSPORT ATP-BINDING PROTEIN"/>
    <property type="match status" value="1"/>
</dbReference>
<evidence type="ECO:0000256" key="4">
    <source>
        <dbReference type="ARBA" id="ARBA00022741"/>
    </source>
</evidence>
<dbReference type="GO" id="GO:0015833">
    <property type="term" value="P:peptide transport"/>
    <property type="evidence" value="ECO:0007669"/>
    <property type="project" value="InterPro"/>
</dbReference>
<keyword evidence="3" id="KW-0813">Transport</keyword>
<dbReference type="CDD" id="cd03257">
    <property type="entry name" value="ABC_NikE_OppD_transporters"/>
    <property type="match status" value="1"/>
</dbReference>
<dbReference type="SMART" id="SM00382">
    <property type="entry name" value="AAA"/>
    <property type="match status" value="1"/>
</dbReference>
<sequence length="339" mass="37457">MTDPILRVEDLGKTFGSGLGFSLGKRSDDVRAVDGCSFSVNHSETLALVGESGCGKSTLGRLLLRLIDPTAGRVHFDNTELTGLAPAQMRDMRRHLQMIFQDPYGSLSPRRTVAQIIAEPLDVFGLVRSRRDRRERVADLMNQVGLSPSFMDRNPRQFSGGQRQRIGIARAIAVDPKFIVADEPVSALDVSVQAQIINLMQDLQRKKNFSFLFIAHDLAVVRHIADRVAVMYLGRIVEIGPKKQIYGMPQHPYTQALLSAAPEPDPERKGKRIILEGDVPSPKRVPPGCSFHTRCPIRQEICSIERPPLREVAPGQLAACHFAKPFPIPLARPSPAIPA</sequence>
<dbReference type="SUPFAM" id="SSF52540">
    <property type="entry name" value="P-loop containing nucleoside triphosphate hydrolases"/>
    <property type="match status" value="1"/>
</dbReference>
<keyword evidence="7" id="KW-0614">Plasmid</keyword>
<dbReference type="RefSeq" id="WP_041365771.1">
    <property type="nucleotide sequence ID" value="NZ_HG938354.1"/>
</dbReference>
<accession>A0A068T1R5</accession>
<evidence type="ECO:0000313" key="7">
    <source>
        <dbReference type="EMBL" id="CDN52034.1"/>
    </source>
</evidence>
<dbReference type="HOGENOM" id="CLU_000604_1_23_5"/>
<dbReference type="Pfam" id="PF00005">
    <property type="entry name" value="ABC_tran"/>
    <property type="match status" value="1"/>
</dbReference>
<keyword evidence="4" id="KW-0547">Nucleotide-binding</keyword>
<dbReference type="AlphaFoldDB" id="A0A068T1R5"/>
<dbReference type="InterPro" id="IPR017871">
    <property type="entry name" value="ABC_transporter-like_CS"/>
</dbReference>
<dbReference type="InterPro" id="IPR013563">
    <property type="entry name" value="Oligopep_ABC_C"/>
</dbReference>
<comment type="subcellular location">
    <subcellularLocation>
        <location evidence="1">Cell inner membrane</location>
        <topology evidence="1">Peripheral membrane protein</topology>
    </subcellularLocation>
</comment>
<organism evidence="7 8">
    <name type="scientific">Neorhizobium galegae bv. orientalis str. HAMBI 540</name>
    <dbReference type="NCBI Taxonomy" id="1028800"/>
    <lineage>
        <taxon>Bacteria</taxon>
        <taxon>Pseudomonadati</taxon>
        <taxon>Pseudomonadota</taxon>
        <taxon>Alphaproteobacteria</taxon>
        <taxon>Hyphomicrobiales</taxon>
        <taxon>Rhizobiaceae</taxon>
        <taxon>Rhizobium/Agrobacterium group</taxon>
        <taxon>Neorhizobium</taxon>
    </lineage>
</organism>
<dbReference type="PATRIC" id="fig|1028800.3.peg.6004"/>
<evidence type="ECO:0000256" key="1">
    <source>
        <dbReference type="ARBA" id="ARBA00004417"/>
    </source>
</evidence>
<reference evidence="8" key="1">
    <citation type="journal article" date="2014" name="BMC Genomics">
        <title>Genome sequencing of two Neorhizobium galegae strains reveals a noeT gene responsible for the unusual acetylation of the nodulation factors.</title>
        <authorList>
            <person name="Osterman J."/>
            <person name="Marsh J."/>
            <person name="Laine P.K."/>
            <person name="Zeng Z."/>
            <person name="Alatalo E."/>
            <person name="Sullivan J.T."/>
            <person name="Young J.P."/>
            <person name="Thomas-Oates J."/>
            <person name="Paulin L."/>
            <person name="Lindstrom K."/>
        </authorList>
    </citation>
    <scope>NUCLEOTIDE SEQUENCE [LARGE SCALE GENOMIC DNA]</scope>
    <source>
        <strain evidence="8">HAMBI 540</strain>
    </source>
</reference>
<dbReference type="Proteomes" id="UP000028181">
    <property type="component" value="Plasmid pHAMBI540a"/>
</dbReference>
<geneLocation type="plasmid" evidence="8">
    <name>II</name>
</geneLocation>